<accession>A0ABM9UN17</accession>
<comment type="caution">
    <text evidence="2">The sequence shown here is derived from an EMBL/GenBank/DDBJ whole genome shotgun (WGS) entry which is preliminary data.</text>
</comment>
<evidence type="ECO:0000259" key="1">
    <source>
        <dbReference type="Pfam" id="PF14266"/>
    </source>
</evidence>
<dbReference type="EMBL" id="CYZR01000002">
    <property type="protein sequence ID" value="CUN59970.1"/>
    <property type="molecule type" value="Genomic_DNA"/>
</dbReference>
<evidence type="ECO:0000313" key="2">
    <source>
        <dbReference type="EMBL" id="CUN59970.1"/>
    </source>
</evidence>
<dbReference type="RefSeq" id="WP_055257491.1">
    <property type="nucleotide sequence ID" value="NZ_CABIXL010000002.1"/>
</dbReference>
<name>A0ABM9UN17_SARVE</name>
<organism evidence="2 3">
    <name type="scientific">Sarcina ventriculi</name>
    <name type="common">Clostridium ventriculi</name>
    <dbReference type="NCBI Taxonomy" id="1267"/>
    <lineage>
        <taxon>Bacteria</taxon>
        <taxon>Bacillati</taxon>
        <taxon>Bacillota</taxon>
        <taxon>Clostridia</taxon>
        <taxon>Eubacteriales</taxon>
        <taxon>Clostridiaceae</taxon>
        <taxon>Sarcina</taxon>
    </lineage>
</organism>
<keyword evidence="3" id="KW-1185">Reference proteome</keyword>
<dbReference type="Proteomes" id="UP000095488">
    <property type="component" value="Unassembled WGS sequence"/>
</dbReference>
<reference evidence="2 3" key="1">
    <citation type="submission" date="2015-09" db="EMBL/GenBank/DDBJ databases">
        <authorList>
            <consortium name="Pathogen Informatics"/>
        </authorList>
    </citation>
    <scope>NUCLEOTIDE SEQUENCE [LARGE SCALE GENOMIC DNA]</scope>
    <source>
        <strain evidence="2 3">2789STDY5834858</strain>
    </source>
</reference>
<feature type="domain" description="Putative component of 'biosynthetic module'" evidence="1">
    <location>
        <begin position="45"/>
        <end position="307"/>
    </location>
</feature>
<proteinExistence type="predicted"/>
<protein>
    <recommendedName>
        <fullName evidence="1">Putative component of 'biosynthetic module' domain-containing protein</fullName>
    </recommendedName>
</protein>
<gene>
    <name evidence="2" type="ORF">ERS852473_00590</name>
</gene>
<dbReference type="InterPro" id="IPR025647">
    <property type="entry name" value="YceG_bac"/>
</dbReference>
<evidence type="ECO:0000313" key="3">
    <source>
        <dbReference type="Proteomes" id="UP000095488"/>
    </source>
</evidence>
<dbReference type="Pfam" id="PF14266">
    <property type="entry name" value="YceG_bac"/>
    <property type="match status" value="1"/>
</dbReference>
<sequence length="368" mass="42654">MKMKTQTKKIQEDLEGCVLPEGLGYKRGYFRDMKKQLVTLECIEEDITAALNEAIIVRPCYDGEKEYIQIPLFFEIIKGVHMEPYRYAKLLDFCKTSSNSVYIQNIKELFEDEAETTLSLLDGIDIADKLNGKSLDKEKLNENLMKILSLHTQGYVPFNEETREFDIDEILNPSDELVKEYGIIDNLGKFTKIVRKYLVEELNRYIMSKDIVKDIDKYEYIELYKSIGKLNQSIVDKINNYTISNIPPKIIMFKENQEIIKKDESLLLGYLHNIGFDVIVFIPSANDGSMDVLSENIYSELKLPQINNKVNKNYIEKLGELLRGKALVDEDIVAGLTNFKYDSSIEDYKKLLKKSDAIFKKMEKKLFS</sequence>